<dbReference type="Proteomes" id="UP001060919">
    <property type="component" value="Chromosome"/>
</dbReference>
<feature type="domain" description="YchJ-like middle NTF2-like" evidence="1">
    <location>
        <begin position="28"/>
        <end position="127"/>
    </location>
</feature>
<reference evidence="2" key="1">
    <citation type="submission" date="2022-09" db="EMBL/GenBank/DDBJ databases">
        <title>Aureispira anguillicida sp. nov., isolated from Leptocephalus of Japanese eel Anguilla japonica.</title>
        <authorList>
            <person name="Yuasa K."/>
            <person name="Mekata T."/>
            <person name="Ikunari K."/>
        </authorList>
    </citation>
    <scope>NUCLEOTIDE SEQUENCE</scope>
    <source>
        <strain evidence="2">EL160426</strain>
    </source>
</reference>
<dbReference type="InterPro" id="IPR004027">
    <property type="entry name" value="SEC_C_motif"/>
</dbReference>
<dbReference type="Gene3D" id="3.10.450.50">
    <property type="match status" value="1"/>
</dbReference>
<organism evidence="2 3">
    <name type="scientific">Aureispira anguillae</name>
    <dbReference type="NCBI Taxonomy" id="2864201"/>
    <lineage>
        <taxon>Bacteria</taxon>
        <taxon>Pseudomonadati</taxon>
        <taxon>Bacteroidota</taxon>
        <taxon>Saprospiria</taxon>
        <taxon>Saprospirales</taxon>
        <taxon>Saprospiraceae</taxon>
        <taxon>Aureispira</taxon>
    </lineage>
</organism>
<dbReference type="KEGG" id="aup:AsAng_0024110"/>
<dbReference type="Pfam" id="PF02810">
    <property type="entry name" value="SEC-C"/>
    <property type="match status" value="1"/>
</dbReference>
<gene>
    <name evidence="2" type="ORF">AsAng_0024110</name>
</gene>
<dbReference type="SUPFAM" id="SSF54427">
    <property type="entry name" value="NTF2-like"/>
    <property type="match status" value="1"/>
</dbReference>
<dbReference type="InterPro" id="IPR032710">
    <property type="entry name" value="NTF2-like_dom_sf"/>
</dbReference>
<sequence>MEKCPCSSKKNYMDCCGAFIEGLAQAPTAEALMRSRYTAHVKLAIDYIMDTVHPINREKSNRKTIESWAEQANWMRLEIVQTTKGKEEDEIGTVLFKAHYKYGNQLKTHFEDSFFRKENGRWYFVEGKEPAANQSTSIKIGRNDPCHCGSGKKFKKCCQKNK</sequence>
<name>A0A916DTD6_9BACT</name>
<dbReference type="RefSeq" id="WP_264792846.1">
    <property type="nucleotide sequence ID" value="NZ_AP026867.1"/>
</dbReference>
<evidence type="ECO:0000259" key="1">
    <source>
        <dbReference type="Pfam" id="PF17775"/>
    </source>
</evidence>
<dbReference type="InterPro" id="IPR048469">
    <property type="entry name" value="YchJ-like_M"/>
</dbReference>
<protein>
    <submittedName>
        <fullName evidence="2">YchJ family protein</fullName>
    </submittedName>
</protein>
<dbReference type="Pfam" id="PF17775">
    <property type="entry name" value="YchJ_M-like"/>
    <property type="match status" value="1"/>
</dbReference>
<dbReference type="NCBIfam" id="NF002486">
    <property type="entry name" value="PRK01752.1"/>
    <property type="match status" value="1"/>
</dbReference>
<dbReference type="NCBIfam" id="NF002449">
    <property type="entry name" value="PRK01617.1"/>
    <property type="match status" value="1"/>
</dbReference>
<dbReference type="PANTHER" id="PTHR33747:SF1">
    <property type="entry name" value="ADENYLATE CYCLASE-ASSOCIATED CAP C-TERMINAL DOMAIN-CONTAINING PROTEIN"/>
    <property type="match status" value="1"/>
</dbReference>
<evidence type="ECO:0000313" key="2">
    <source>
        <dbReference type="EMBL" id="BDS11697.1"/>
    </source>
</evidence>
<accession>A0A916DTD6</accession>
<dbReference type="AlphaFoldDB" id="A0A916DTD6"/>
<proteinExistence type="predicted"/>
<evidence type="ECO:0000313" key="3">
    <source>
        <dbReference type="Proteomes" id="UP001060919"/>
    </source>
</evidence>
<keyword evidence="3" id="KW-1185">Reference proteome</keyword>
<dbReference type="SUPFAM" id="SSF103642">
    <property type="entry name" value="Sec-C motif"/>
    <property type="match status" value="1"/>
</dbReference>
<dbReference type="EMBL" id="AP026867">
    <property type="protein sequence ID" value="BDS11697.1"/>
    <property type="molecule type" value="Genomic_DNA"/>
</dbReference>
<dbReference type="PANTHER" id="PTHR33747">
    <property type="entry name" value="UPF0225 PROTEIN SCO1677"/>
    <property type="match status" value="1"/>
</dbReference>